<reference evidence="2" key="1">
    <citation type="submission" date="2016-06" db="EMBL/GenBank/DDBJ databases">
        <authorList>
            <person name="Rodrigo-Torres L."/>
            <person name="Arahal D.R."/>
        </authorList>
    </citation>
    <scope>NUCLEOTIDE SEQUENCE [LARGE SCALE GENOMIC DNA]</scope>
    <source>
        <strain evidence="2">CECT 7224</strain>
    </source>
</reference>
<gene>
    <name evidence="1" type="ORF">VCE7224_00033</name>
</gene>
<dbReference type="Proteomes" id="UP000092819">
    <property type="component" value="Unassembled WGS sequence"/>
</dbReference>
<dbReference type="Gene3D" id="3.20.20.140">
    <property type="entry name" value="Metal-dependent hydrolases"/>
    <property type="match status" value="1"/>
</dbReference>
<dbReference type="SUPFAM" id="SSF89550">
    <property type="entry name" value="PHP domain-like"/>
    <property type="match status" value="1"/>
</dbReference>
<evidence type="ECO:0000313" key="2">
    <source>
        <dbReference type="Proteomes" id="UP000092819"/>
    </source>
</evidence>
<proteinExistence type="predicted"/>
<organism evidence="1 2">
    <name type="scientific">Vibrio celticus</name>
    <dbReference type="NCBI Taxonomy" id="446372"/>
    <lineage>
        <taxon>Bacteria</taxon>
        <taxon>Pseudomonadati</taxon>
        <taxon>Pseudomonadota</taxon>
        <taxon>Gammaproteobacteria</taxon>
        <taxon>Vibrionales</taxon>
        <taxon>Vibrionaceae</taxon>
        <taxon>Vibrio</taxon>
    </lineage>
</organism>
<protein>
    <recommendedName>
        <fullName evidence="3">Phosphoesterase</fullName>
    </recommendedName>
</protein>
<sequence>MHIENILNQSKHYTRRLSTKLSLLACVVGISLTPHVLAEEGREWLAGDHHAHTHWSVKWDKSTSPWSPIKGGDSGHTYLENANAAQKYGLSWLVNTDHGGPEHSKLLNDKAYPDLLEARQAVPDVMQFFGIELDVPAGEHATVMMPINASERELLVNFQRDYSIREYRNKTRQRNTVEHLQAGIRSFAELTEKPLIIKNHPSRQATGPNKWARVTPEKLKTWHETDPDVFVGMVAAPGHQAGRNRGSYYKYPTLNGFDQMTANVGGVWDYFLGNGMRFWITAGSDSHVASEAGGRDFWPGQYTKTYVYAQKTSKDIMDGLRHGRSFMVFGDLINGIDVTLQSSANKTASLGETLTVSKSEQPITMKVEVDIPTTVNFNNERPKLNRIDVIVGAVDDSVLSENGNESTSVYRRISSEEWQVVDGKVVFELTLPKDFENGYVRLRGTNTDTLEPSIDHWNQKQDPWQDLWFYTNPIFWQSTR</sequence>
<evidence type="ECO:0000313" key="1">
    <source>
        <dbReference type="EMBL" id="SBT11317.1"/>
    </source>
</evidence>
<accession>A0A1C3J8F5</accession>
<dbReference type="EMBL" id="FLQZ01000001">
    <property type="protein sequence ID" value="SBT11317.1"/>
    <property type="molecule type" value="Genomic_DNA"/>
</dbReference>
<name>A0A1C3J8F5_9VIBR</name>
<keyword evidence="2" id="KW-1185">Reference proteome</keyword>
<dbReference type="AlphaFoldDB" id="A0A1C3J8F5"/>
<evidence type="ECO:0008006" key="3">
    <source>
        <dbReference type="Google" id="ProtNLM"/>
    </source>
</evidence>
<dbReference type="InterPro" id="IPR016195">
    <property type="entry name" value="Pol/histidinol_Pase-like"/>
</dbReference>